<feature type="domain" description="Elongation factor G-binding protein N-terminal" evidence="1">
    <location>
        <begin position="4"/>
        <end position="86"/>
    </location>
</feature>
<dbReference type="Proteomes" id="UP000548787">
    <property type="component" value="Unassembled WGS sequence"/>
</dbReference>
<sequence length="213" mass="23934">MQAFINNANYHFILKQAMNAFYGAQNTNDEGVKNALRFSCIDKAQAIFETLEPEQEQLIGEIFHIHSEEELAHFDERLQEFLLPFPIVTDATVKKLFPKAKKLKAPPLPDAEMERLVFLGWNDTGAQKKFIIAKHDGKLTGVQGSFTPVSKKGICAFCHQNERVGLFKADIKAKGNTDNFRAIGQYICADSLACSAHVQSTDRLDAFIRELKS</sequence>
<evidence type="ECO:0000313" key="3">
    <source>
        <dbReference type="EMBL" id="MBA3926604.1"/>
    </source>
</evidence>
<comment type="caution">
    <text evidence="3">The sequence shown here is derived from an EMBL/GenBank/DDBJ whole genome shotgun (WGS) entry which is preliminary data.</text>
</comment>
<dbReference type="CDD" id="cd16342">
    <property type="entry name" value="FusC_FusB"/>
    <property type="match status" value="1"/>
</dbReference>
<organism evidence="3 4">
    <name type="scientific">Listeria rustica</name>
    <dbReference type="NCBI Taxonomy" id="2713503"/>
    <lineage>
        <taxon>Bacteria</taxon>
        <taxon>Bacillati</taxon>
        <taxon>Bacillota</taxon>
        <taxon>Bacilli</taxon>
        <taxon>Bacillales</taxon>
        <taxon>Listeriaceae</taxon>
        <taxon>Listeria</taxon>
    </lineage>
</organism>
<evidence type="ECO:0000259" key="2">
    <source>
        <dbReference type="Pfam" id="PF16571"/>
    </source>
</evidence>
<dbReference type="EMBL" id="JABJVM010000008">
    <property type="protein sequence ID" value="MBA3926604.1"/>
    <property type="molecule type" value="Genomic_DNA"/>
</dbReference>
<dbReference type="Pfam" id="PF07299">
    <property type="entry name" value="EF-G-binding_N"/>
    <property type="match status" value="1"/>
</dbReference>
<dbReference type="InterPro" id="IPR010841">
    <property type="entry name" value="EF-G-binding_N"/>
</dbReference>
<dbReference type="Gene3D" id="1.20.1280.250">
    <property type="match status" value="1"/>
</dbReference>
<keyword evidence="4" id="KW-1185">Reference proteome</keyword>
<dbReference type="InterPro" id="IPR032330">
    <property type="entry name" value="EF-G-binding_C"/>
</dbReference>
<dbReference type="AlphaFoldDB" id="A0A7W1T701"/>
<protein>
    <submittedName>
        <fullName evidence="3">FusB/FusC family EF-G-binding protein</fullName>
    </submittedName>
</protein>
<reference evidence="3 4" key="1">
    <citation type="submission" date="2020-08" db="EMBL/GenBank/DDBJ databases">
        <title>Listeria ohnekaius sp. nov. and Listeria portnoyii sp. nov. isolated from non-agricultural and natural environments.</title>
        <authorList>
            <person name="Weller D."/>
            <person name="Belias A.M."/>
            <person name="Liao J."/>
            <person name="Guo S."/>
            <person name="Orsi R.H."/>
            <person name="Wiedmann M."/>
        </authorList>
    </citation>
    <scope>NUCLEOTIDE SEQUENCE [LARGE SCALE GENOMIC DNA]</scope>
    <source>
        <strain evidence="3 4">FSL W9-0585</strain>
    </source>
</reference>
<dbReference type="InterPro" id="IPR038344">
    <property type="entry name" value="EF-G_N_sf"/>
</dbReference>
<feature type="domain" description="Elongation factor G-binding protein C-terminal treble-clef zinc-finger" evidence="2">
    <location>
        <begin position="99"/>
        <end position="203"/>
    </location>
</feature>
<dbReference type="RefSeq" id="WP_181676757.1">
    <property type="nucleotide sequence ID" value="NZ_JABJVM010000008.1"/>
</dbReference>
<dbReference type="Pfam" id="PF16571">
    <property type="entry name" value="FBP_C"/>
    <property type="match status" value="1"/>
</dbReference>
<accession>A0A7W1T701</accession>
<proteinExistence type="predicted"/>
<evidence type="ECO:0000259" key="1">
    <source>
        <dbReference type="Pfam" id="PF07299"/>
    </source>
</evidence>
<evidence type="ECO:0000313" key="4">
    <source>
        <dbReference type="Proteomes" id="UP000548787"/>
    </source>
</evidence>
<name>A0A7W1T701_9LIST</name>
<gene>
    <name evidence="3" type="ORF">HPK16_09635</name>
</gene>